<dbReference type="PROSITE" id="PS51228">
    <property type="entry name" value="ACB_2"/>
    <property type="match status" value="1"/>
</dbReference>
<evidence type="ECO:0000313" key="4">
    <source>
        <dbReference type="Proteomes" id="UP000015354"/>
    </source>
</evidence>
<comment type="caution">
    <text evidence="3">The sequence shown here is derived from an EMBL/GenBank/DDBJ whole genome shotgun (WGS) entry which is preliminary data.</text>
</comment>
<dbReference type="GO" id="GO:0006631">
    <property type="term" value="P:fatty acid metabolic process"/>
    <property type="evidence" value="ECO:0007669"/>
    <property type="project" value="TreeGrafter"/>
</dbReference>
<dbReference type="GO" id="GO:0005737">
    <property type="term" value="C:cytoplasm"/>
    <property type="evidence" value="ECO:0007669"/>
    <property type="project" value="TreeGrafter"/>
</dbReference>
<dbReference type="Proteomes" id="UP000015354">
    <property type="component" value="Unassembled WGS sequence"/>
</dbReference>
<evidence type="ECO:0000259" key="2">
    <source>
        <dbReference type="PROSITE" id="PS51228"/>
    </source>
</evidence>
<keyword evidence="4" id="KW-1185">Reference proteome</keyword>
<name>S9UKJ3_9TRYP</name>
<dbReference type="InterPro" id="IPR000582">
    <property type="entry name" value="Acyl-CoA-binding_protein"/>
</dbReference>
<dbReference type="InterPro" id="IPR014352">
    <property type="entry name" value="FERM/acyl-CoA-bd_prot_sf"/>
</dbReference>
<dbReference type="AlphaFoldDB" id="S9UKJ3"/>
<dbReference type="Pfam" id="PF00887">
    <property type="entry name" value="ACBP"/>
    <property type="match status" value="1"/>
</dbReference>
<accession>S9UKJ3</accession>
<gene>
    <name evidence="3" type="ORF">STCU_04628</name>
</gene>
<sequence length="250" mass="27526">MEYAFPEKFHKAVECFHHAYAPLETCAALTDEQKLTFYALEQQATHGPCREAAPPFWQVRERYKHGAWKSLQGMSTFEAMVHFVRAYEEVLGGPVNWPEKVAQMERERADGRAEGGADPSPPHWDADLQLYAEPTEENIQFLVEELMRVRRALEERQAQAPPAVPTSAPTSLNSVSVGCQTDDAVPPVRESAHRGAPAAPPLKPCLMSSADSKPFLGLIPPQMRARGSAGGAADCTPPGLSGMWAKWVHP</sequence>
<feature type="domain" description="ACB" evidence="2">
    <location>
        <begin position="12"/>
        <end position="96"/>
    </location>
</feature>
<reference evidence="3 4" key="1">
    <citation type="journal article" date="2013" name="PLoS ONE">
        <title>Predicting the Proteins of Angomonas deanei, Strigomonas culicis and Their Respective Endosymbionts Reveals New Aspects of the Trypanosomatidae Family.</title>
        <authorList>
            <person name="Motta M.C."/>
            <person name="Martins A.C."/>
            <person name="de Souza S.S."/>
            <person name="Catta-Preta C.M."/>
            <person name="Silva R."/>
            <person name="Klein C.C."/>
            <person name="de Almeida L.G."/>
            <person name="de Lima Cunha O."/>
            <person name="Ciapina L.P."/>
            <person name="Brocchi M."/>
            <person name="Colabardini A.C."/>
            <person name="de Araujo Lima B."/>
            <person name="Machado C.R."/>
            <person name="de Almeida Soares C.M."/>
            <person name="Probst C.M."/>
            <person name="de Menezes C.B."/>
            <person name="Thompson C.E."/>
            <person name="Bartholomeu D.C."/>
            <person name="Gradia D.F."/>
            <person name="Pavoni D.P."/>
            <person name="Grisard E.C."/>
            <person name="Fantinatti-Garboggini F."/>
            <person name="Marchini F.K."/>
            <person name="Rodrigues-Luiz G.F."/>
            <person name="Wagner G."/>
            <person name="Goldman G.H."/>
            <person name="Fietto J.L."/>
            <person name="Elias M.C."/>
            <person name="Goldman M.H."/>
            <person name="Sagot M.F."/>
            <person name="Pereira M."/>
            <person name="Stoco P.H."/>
            <person name="de Mendonca-Neto R.P."/>
            <person name="Teixeira S.M."/>
            <person name="Maciel T.E."/>
            <person name="de Oliveira Mendes T.A."/>
            <person name="Urmenyi T.P."/>
            <person name="de Souza W."/>
            <person name="Schenkman S."/>
            <person name="de Vasconcelos A.T."/>
        </authorList>
    </citation>
    <scope>NUCLEOTIDE SEQUENCE [LARGE SCALE GENOMIC DNA]</scope>
</reference>
<dbReference type="GO" id="GO:0000062">
    <property type="term" value="F:fatty-acyl-CoA binding"/>
    <property type="evidence" value="ECO:0007669"/>
    <property type="project" value="InterPro"/>
</dbReference>
<dbReference type="Gene3D" id="1.20.80.10">
    <property type="match status" value="1"/>
</dbReference>
<dbReference type="EMBL" id="ATMH01004628">
    <property type="protein sequence ID" value="EPY29294.1"/>
    <property type="molecule type" value="Genomic_DNA"/>
</dbReference>
<evidence type="ECO:0000313" key="3">
    <source>
        <dbReference type="EMBL" id="EPY29294.1"/>
    </source>
</evidence>
<dbReference type="OrthoDB" id="346910at2759"/>
<evidence type="ECO:0000256" key="1">
    <source>
        <dbReference type="ARBA" id="ARBA00023121"/>
    </source>
</evidence>
<proteinExistence type="predicted"/>
<dbReference type="InterPro" id="IPR035984">
    <property type="entry name" value="Acyl-CoA-binding_sf"/>
</dbReference>
<dbReference type="PANTHER" id="PTHR23310:SF77">
    <property type="entry name" value="LD25952P"/>
    <property type="match status" value="1"/>
</dbReference>
<keyword evidence="1" id="KW-0446">Lipid-binding</keyword>
<dbReference type="SUPFAM" id="SSF47027">
    <property type="entry name" value="Acyl-CoA binding protein"/>
    <property type="match status" value="1"/>
</dbReference>
<dbReference type="PANTHER" id="PTHR23310">
    <property type="entry name" value="ACYL-COA-BINDING PROTEIN, ACBP"/>
    <property type="match status" value="1"/>
</dbReference>
<protein>
    <recommendedName>
        <fullName evidence="2">ACB domain-containing protein</fullName>
    </recommendedName>
</protein>
<organism evidence="3 4">
    <name type="scientific">Strigomonas culicis</name>
    <dbReference type="NCBI Taxonomy" id="28005"/>
    <lineage>
        <taxon>Eukaryota</taxon>
        <taxon>Discoba</taxon>
        <taxon>Euglenozoa</taxon>
        <taxon>Kinetoplastea</taxon>
        <taxon>Metakinetoplastina</taxon>
        <taxon>Trypanosomatida</taxon>
        <taxon>Trypanosomatidae</taxon>
        <taxon>Strigomonadinae</taxon>
        <taxon>Strigomonas</taxon>
    </lineage>
</organism>